<comment type="caution">
    <text evidence="2">The sequence shown here is derived from an EMBL/GenBank/DDBJ whole genome shotgun (WGS) entry which is preliminary data.</text>
</comment>
<dbReference type="OrthoDB" id="1454532at2"/>
<feature type="transmembrane region" description="Helical" evidence="1">
    <location>
        <begin position="61"/>
        <end position="84"/>
    </location>
</feature>
<keyword evidence="1" id="KW-0472">Membrane</keyword>
<feature type="transmembrane region" description="Helical" evidence="1">
    <location>
        <begin position="38"/>
        <end position="54"/>
    </location>
</feature>
<dbReference type="RefSeq" id="WP_110308637.1">
    <property type="nucleotide sequence ID" value="NZ_QJHK01000033.1"/>
</dbReference>
<evidence type="ECO:0000256" key="1">
    <source>
        <dbReference type="SAM" id="Phobius"/>
    </source>
</evidence>
<keyword evidence="3" id="KW-1185">Reference proteome</keyword>
<accession>A0A2V4BIH1</accession>
<sequence>MKETEFKNKNFYWIIILIVGGLLLKTIFTTFYYNQSVGILPMIVQFLLLAFIFTKHKYARIGIIIWTTLFLLLFSVIQLAQGLVKNFNYGIDINWLEYYLLISVNLIVGTVVLFYTIKTTKVIIVNTKQQSEFSELPKQEIENSEN</sequence>
<keyword evidence="1" id="KW-1133">Transmembrane helix</keyword>
<dbReference type="Proteomes" id="UP000247903">
    <property type="component" value="Unassembled WGS sequence"/>
</dbReference>
<keyword evidence="1" id="KW-0812">Transmembrane</keyword>
<dbReference type="AlphaFoldDB" id="A0A2V4BIH1"/>
<protein>
    <submittedName>
        <fullName evidence="2">Uncharacterized protein</fullName>
    </submittedName>
</protein>
<reference evidence="2 3" key="1">
    <citation type="submission" date="2018-05" db="EMBL/GenBank/DDBJ databases">
        <title>Flavobacterium sp. strain IMCC34759, incomplete genome.</title>
        <authorList>
            <person name="Joung Y."/>
            <person name="Cho J."/>
        </authorList>
    </citation>
    <scope>NUCLEOTIDE SEQUENCE [LARGE SCALE GENOMIC DNA]</scope>
    <source>
        <strain evidence="2 3">IMCC34759</strain>
    </source>
</reference>
<dbReference type="EMBL" id="QJHK01000033">
    <property type="protein sequence ID" value="PXY38745.1"/>
    <property type="molecule type" value="Genomic_DNA"/>
</dbReference>
<feature type="transmembrane region" description="Helical" evidence="1">
    <location>
        <begin position="12"/>
        <end position="32"/>
    </location>
</feature>
<evidence type="ECO:0000313" key="3">
    <source>
        <dbReference type="Proteomes" id="UP000247903"/>
    </source>
</evidence>
<organism evidence="2 3">
    <name type="scientific">Flavobacterium cheongpyeongense</name>
    <dbReference type="NCBI Taxonomy" id="2212651"/>
    <lineage>
        <taxon>Bacteria</taxon>
        <taxon>Pseudomonadati</taxon>
        <taxon>Bacteroidota</taxon>
        <taxon>Flavobacteriia</taxon>
        <taxon>Flavobacteriales</taxon>
        <taxon>Flavobacteriaceae</taxon>
        <taxon>Flavobacterium</taxon>
    </lineage>
</organism>
<feature type="transmembrane region" description="Helical" evidence="1">
    <location>
        <begin position="96"/>
        <end position="117"/>
    </location>
</feature>
<gene>
    <name evidence="2" type="ORF">DMB65_21260</name>
</gene>
<name>A0A2V4BIH1_9FLAO</name>
<proteinExistence type="predicted"/>
<evidence type="ECO:0000313" key="2">
    <source>
        <dbReference type="EMBL" id="PXY38745.1"/>
    </source>
</evidence>